<keyword evidence="4" id="KW-0679">Respiratory chain</keyword>
<evidence type="ECO:0000256" key="6">
    <source>
        <dbReference type="ARBA" id="ARBA00022982"/>
    </source>
</evidence>
<evidence type="ECO:0000256" key="2">
    <source>
        <dbReference type="ARBA" id="ARBA00022448"/>
    </source>
</evidence>
<dbReference type="PROSITE" id="PS51007">
    <property type="entry name" value="CYTC"/>
    <property type="match status" value="3"/>
</dbReference>
<protein>
    <submittedName>
        <fullName evidence="10">C-type cytochrome</fullName>
    </submittedName>
</protein>
<evidence type="ECO:0000256" key="1">
    <source>
        <dbReference type="ARBA" id="ARBA00001926"/>
    </source>
</evidence>
<proteinExistence type="predicted"/>
<evidence type="ECO:0000256" key="7">
    <source>
        <dbReference type="ARBA" id="ARBA00023004"/>
    </source>
</evidence>
<name>A0ABT7F2T1_9RHOB</name>
<feature type="domain" description="Cytochrome c" evidence="9">
    <location>
        <begin position="303"/>
        <end position="393"/>
    </location>
</feature>
<dbReference type="PANTHER" id="PTHR33751">
    <property type="entry name" value="CBB3-TYPE CYTOCHROME C OXIDASE SUBUNIT FIXP"/>
    <property type="match status" value="1"/>
</dbReference>
<dbReference type="Proteomes" id="UP001243757">
    <property type="component" value="Unassembled WGS sequence"/>
</dbReference>
<keyword evidence="3 8" id="KW-0349">Heme</keyword>
<evidence type="ECO:0000256" key="4">
    <source>
        <dbReference type="ARBA" id="ARBA00022660"/>
    </source>
</evidence>
<dbReference type="Pfam" id="PF00034">
    <property type="entry name" value="Cytochrom_C"/>
    <property type="match status" value="3"/>
</dbReference>
<comment type="cofactor">
    <cofactor evidence="1">
        <name>heme c</name>
        <dbReference type="ChEBI" id="CHEBI:61717"/>
    </cofactor>
</comment>
<dbReference type="RefSeq" id="WP_284481709.1">
    <property type="nucleotide sequence ID" value="NZ_JASNJD010000010.1"/>
</dbReference>
<dbReference type="Gene3D" id="1.10.760.10">
    <property type="entry name" value="Cytochrome c-like domain"/>
    <property type="match status" value="3"/>
</dbReference>
<evidence type="ECO:0000256" key="5">
    <source>
        <dbReference type="ARBA" id="ARBA00022723"/>
    </source>
</evidence>
<keyword evidence="5 8" id="KW-0479">Metal-binding</keyword>
<dbReference type="InterPro" id="IPR008168">
    <property type="entry name" value="Cyt_C_IC"/>
</dbReference>
<dbReference type="PRINTS" id="PR00605">
    <property type="entry name" value="CYTCHROMECIC"/>
</dbReference>
<dbReference type="InterPro" id="IPR036909">
    <property type="entry name" value="Cyt_c-like_dom_sf"/>
</dbReference>
<accession>A0ABT7F2T1</accession>
<dbReference type="InterPro" id="IPR009056">
    <property type="entry name" value="Cyt_c-like_dom"/>
</dbReference>
<feature type="domain" description="Cytochrome c" evidence="9">
    <location>
        <begin position="209"/>
        <end position="292"/>
    </location>
</feature>
<evidence type="ECO:0000256" key="3">
    <source>
        <dbReference type="ARBA" id="ARBA00022617"/>
    </source>
</evidence>
<keyword evidence="11" id="KW-1185">Reference proteome</keyword>
<organism evidence="10 11">
    <name type="scientific">Pseudodonghicola flavimaris</name>
    <dbReference type="NCBI Taxonomy" id="3050036"/>
    <lineage>
        <taxon>Bacteria</taxon>
        <taxon>Pseudomonadati</taxon>
        <taxon>Pseudomonadota</taxon>
        <taxon>Alphaproteobacteria</taxon>
        <taxon>Rhodobacterales</taxon>
        <taxon>Paracoccaceae</taxon>
        <taxon>Pseudodonghicola</taxon>
    </lineage>
</organism>
<reference evidence="10 11" key="1">
    <citation type="submission" date="2023-05" db="EMBL/GenBank/DDBJ databases">
        <title>Pseudodonghicola sp. nov.</title>
        <authorList>
            <person name="Huang J."/>
        </authorList>
    </citation>
    <scope>NUCLEOTIDE SEQUENCE [LARGE SCALE GENOMIC DNA]</scope>
    <source>
        <strain evidence="10 11">IC7</strain>
    </source>
</reference>
<evidence type="ECO:0000256" key="8">
    <source>
        <dbReference type="PROSITE-ProRule" id="PRU00433"/>
    </source>
</evidence>
<dbReference type="EMBL" id="JASNJD010000010">
    <property type="protein sequence ID" value="MDK3018903.1"/>
    <property type="molecule type" value="Genomic_DNA"/>
</dbReference>
<evidence type="ECO:0000313" key="10">
    <source>
        <dbReference type="EMBL" id="MDK3018903.1"/>
    </source>
</evidence>
<feature type="domain" description="Cytochrome c" evidence="9">
    <location>
        <begin position="67"/>
        <end position="157"/>
    </location>
</feature>
<dbReference type="SUPFAM" id="SSF46626">
    <property type="entry name" value="Cytochrome c"/>
    <property type="match status" value="3"/>
</dbReference>
<comment type="caution">
    <text evidence="10">The sequence shown here is derived from an EMBL/GenBank/DDBJ whole genome shotgun (WGS) entry which is preliminary data.</text>
</comment>
<keyword evidence="7 8" id="KW-0408">Iron</keyword>
<evidence type="ECO:0000313" key="11">
    <source>
        <dbReference type="Proteomes" id="UP001243757"/>
    </source>
</evidence>
<evidence type="ECO:0000259" key="9">
    <source>
        <dbReference type="PROSITE" id="PS51007"/>
    </source>
</evidence>
<keyword evidence="6" id="KW-0249">Electron transport</keyword>
<sequence length="412" mass="42331">MTRKPTSSDHIVDEKFEPWERNGRMPLPVVWVAVALAIWGTGTLLTTSGGAPETAVEAAVQQDRPVDAPDSGAALFAANCATCHQPNGSGVRLAVPPLRGSEFPAQGPELVANVLLRGIDGPIRVDGHDYDGHMPSFSAAFGDAEIAELASYVAATFGDRDDGVDTATVADLRARAVGQGTWSGGEALAAAYPGLPPQPAFSSASVTPVSADVSALIFEGRDDVWACASCHGDLGQGVENTPRLSGLSADYIAKQLRDFQTGTRANEHMSFVAKGLTEADIAGLGAYYAGLSVPSTAAPILGGDLKRGETLALVGDWDLGVPACFSCHGPSGFGVAPNFPALSAQQAPYTASQLAAWAGGHRANSPLSLMDQISKGLSTDDRRAVADYLASLPAVPAGSTGAVAKEGDGHDL</sequence>
<keyword evidence="2" id="KW-0813">Transport</keyword>
<dbReference type="InterPro" id="IPR050597">
    <property type="entry name" value="Cytochrome_c_Oxidase_Subunit"/>
</dbReference>
<dbReference type="PANTHER" id="PTHR33751:SF11">
    <property type="entry name" value="BLL4483 PROTEIN"/>
    <property type="match status" value="1"/>
</dbReference>
<gene>
    <name evidence="10" type="ORF">QO033_14555</name>
</gene>